<dbReference type="OrthoDB" id="9815233at2"/>
<dbReference type="Pfam" id="PF01276">
    <property type="entry name" value="OKR_DC_1"/>
    <property type="match status" value="1"/>
</dbReference>
<dbReference type="Pfam" id="PF03711">
    <property type="entry name" value="OKR_DC_1_C"/>
    <property type="match status" value="1"/>
</dbReference>
<gene>
    <name evidence="7" type="ORF">SAMN02745190_00252</name>
</gene>
<dbReference type="Gene3D" id="3.90.100.10">
    <property type="entry name" value="Orn/Lys/Arg decarboxylase, C-terminal domain"/>
    <property type="match status" value="1"/>
</dbReference>
<dbReference type="PANTHER" id="PTHR43277">
    <property type="entry name" value="ARGININE DECARBOXYLASE"/>
    <property type="match status" value="1"/>
</dbReference>
<evidence type="ECO:0000313" key="8">
    <source>
        <dbReference type="Proteomes" id="UP000184404"/>
    </source>
</evidence>
<dbReference type="InterPro" id="IPR015424">
    <property type="entry name" value="PyrdxlP-dep_Trfase"/>
</dbReference>
<protein>
    <submittedName>
        <fullName evidence="7">Arginine/lysine/ornithine decarboxylase</fullName>
    </submittedName>
</protein>
<dbReference type="Proteomes" id="UP000184404">
    <property type="component" value="Unassembled WGS sequence"/>
</dbReference>
<evidence type="ECO:0000256" key="2">
    <source>
        <dbReference type="ARBA" id="ARBA00010671"/>
    </source>
</evidence>
<keyword evidence="3" id="KW-0210">Decarboxylase</keyword>
<comment type="similarity">
    <text evidence="2">Belongs to the Orn/Lys/Arg decarboxylase class-I family.</text>
</comment>
<accession>A0A1M4SU65</accession>
<keyword evidence="5" id="KW-0456">Lyase</keyword>
<organism evidence="7 8">
    <name type="scientific">Schwartzia succinivorans DSM 10502</name>
    <dbReference type="NCBI Taxonomy" id="1123243"/>
    <lineage>
        <taxon>Bacteria</taxon>
        <taxon>Bacillati</taxon>
        <taxon>Bacillota</taxon>
        <taxon>Negativicutes</taxon>
        <taxon>Selenomonadales</taxon>
        <taxon>Selenomonadaceae</taxon>
        <taxon>Schwartzia</taxon>
    </lineage>
</organism>
<dbReference type="RefSeq" id="WP_072934370.1">
    <property type="nucleotide sequence ID" value="NZ_FQUG01000002.1"/>
</dbReference>
<evidence type="ECO:0000256" key="5">
    <source>
        <dbReference type="ARBA" id="ARBA00023239"/>
    </source>
</evidence>
<keyword evidence="8" id="KW-1185">Reference proteome</keyword>
<dbReference type="InterPro" id="IPR036633">
    <property type="entry name" value="Prn/Lys/Arg_de-COase_C_sf"/>
</dbReference>
<dbReference type="InterPro" id="IPR008286">
    <property type="entry name" value="Prn/Lys/Arg_de-COase_C"/>
</dbReference>
<evidence type="ECO:0000256" key="3">
    <source>
        <dbReference type="ARBA" id="ARBA00022793"/>
    </source>
</evidence>
<dbReference type="InterPro" id="IPR000310">
    <property type="entry name" value="Orn/Lys/Arg_deCO2ase_major_dom"/>
</dbReference>
<dbReference type="AlphaFoldDB" id="A0A1M4SU65"/>
<dbReference type="InterPro" id="IPR052357">
    <property type="entry name" value="Orn_Lys_Arg_decarboxylase-I"/>
</dbReference>
<feature type="domain" description="Orn/Lys/Arg decarboxylases family 1 pyridoxal-P attachment site" evidence="6">
    <location>
        <begin position="223"/>
        <end position="237"/>
    </location>
</feature>
<evidence type="ECO:0000256" key="1">
    <source>
        <dbReference type="ARBA" id="ARBA00001933"/>
    </source>
</evidence>
<comment type="cofactor">
    <cofactor evidence="1">
        <name>pyridoxal 5'-phosphate</name>
        <dbReference type="ChEBI" id="CHEBI:597326"/>
    </cofactor>
</comment>
<evidence type="ECO:0000256" key="4">
    <source>
        <dbReference type="ARBA" id="ARBA00022898"/>
    </source>
</evidence>
<dbReference type="GO" id="GO:0016831">
    <property type="term" value="F:carboxy-lyase activity"/>
    <property type="evidence" value="ECO:0007669"/>
    <property type="project" value="UniProtKB-KW"/>
</dbReference>
<dbReference type="CDD" id="cd00615">
    <property type="entry name" value="Orn_deC_like"/>
    <property type="match status" value="1"/>
</dbReference>
<sequence length="485" mass="52738">MKKEQRRAPLAAAMEAYAAGGALAFHTPGHKQGLGADPLLKKLITEEGLKQEVSLMAELDDLNHPEGCIREAEELAAELWDADSAFFMVNGTTGAIHTMIMAALSPGDEVLVPRNAHRSIMGGIVLSGACPVYMQPTVDERLGIAMGLTTECVEETIRRHPTAKAVVVVYPTYYGVACDLSSIVRTAHAHGMTVLVDEAHGAHLHFSEALPPDAVSCGADLVAQSTHKTLGSMTQTSMLFLKGGRIEPERVRRTMSLLTSTSPNYLLMASLDIARYQMAAEGRERVGRAVWLSSIVRSEVNRMDGLWCFGKEYMGAPGAEALDTAKLTVQVAGLGMTGAEAEQILRWKYKLQCELADTKNVLFILSMADTEETADRLTEALRDFSRTEKKGDAAPAVPLQATTLPAVVYTPREAMFRESERIVFEAAEGRISAEEIAFYPPGIPVILPGERITRELIDYIKETAALGLRVTGPQDTSLKTLRVLR</sequence>
<keyword evidence="4" id="KW-0663">Pyridoxal phosphate</keyword>
<name>A0A1M4SU65_9FIRM</name>
<dbReference type="PANTHER" id="PTHR43277:SF4">
    <property type="entry name" value="ARGININE DECARBOXYLASE"/>
    <property type="match status" value="1"/>
</dbReference>
<dbReference type="Gene3D" id="3.40.640.10">
    <property type="entry name" value="Type I PLP-dependent aspartate aminotransferase-like (Major domain)"/>
    <property type="match status" value="1"/>
</dbReference>
<dbReference type="EMBL" id="FQUG01000002">
    <property type="protein sequence ID" value="SHE35773.1"/>
    <property type="molecule type" value="Genomic_DNA"/>
</dbReference>
<reference evidence="7 8" key="1">
    <citation type="submission" date="2016-11" db="EMBL/GenBank/DDBJ databases">
        <authorList>
            <person name="Jaros S."/>
            <person name="Januszkiewicz K."/>
            <person name="Wedrychowicz H."/>
        </authorList>
    </citation>
    <scope>NUCLEOTIDE SEQUENCE [LARGE SCALE GENOMIC DNA]</scope>
    <source>
        <strain evidence="7 8">DSM 10502</strain>
    </source>
</reference>
<proteinExistence type="inferred from homology"/>
<evidence type="ECO:0000313" key="7">
    <source>
        <dbReference type="EMBL" id="SHE35773.1"/>
    </source>
</evidence>
<dbReference type="InterPro" id="IPR015421">
    <property type="entry name" value="PyrdxlP-dep_Trfase_major"/>
</dbReference>
<dbReference type="SUPFAM" id="SSF53383">
    <property type="entry name" value="PLP-dependent transferases"/>
    <property type="match status" value="1"/>
</dbReference>
<dbReference type="SUPFAM" id="SSF55904">
    <property type="entry name" value="Ornithine decarboxylase C-terminal domain"/>
    <property type="match status" value="1"/>
</dbReference>
<evidence type="ECO:0000259" key="6">
    <source>
        <dbReference type="PROSITE" id="PS00703"/>
    </source>
</evidence>
<dbReference type="PROSITE" id="PS00703">
    <property type="entry name" value="OKR_DC_1"/>
    <property type="match status" value="1"/>
</dbReference>
<dbReference type="STRING" id="1123243.SAMN02745190_00252"/>